<accession>A0A1V4B1P6</accession>
<organism evidence="1 2">
    <name type="scientific">Canicola haemoglobinophilus</name>
    <dbReference type="NCBI Taxonomy" id="733"/>
    <lineage>
        <taxon>Bacteria</taxon>
        <taxon>Pseudomonadati</taxon>
        <taxon>Pseudomonadota</taxon>
        <taxon>Gammaproteobacteria</taxon>
        <taxon>Pasteurellales</taxon>
        <taxon>Pasteurellaceae</taxon>
        <taxon>Canicola</taxon>
    </lineage>
</organism>
<dbReference type="RefSeq" id="WP_078218255.1">
    <property type="nucleotide sequence ID" value="NZ_MUXZ01000011.1"/>
</dbReference>
<dbReference type="STRING" id="733.B0186_04810"/>
<dbReference type="EMBL" id="UGHF01000001">
    <property type="protein sequence ID" value="STO60298.1"/>
    <property type="molecule type" value="Genomic_DNA"/>
</dbReference>
<evidence type="ECO:0000313" key="2">
    <source>
        <dbReference type="Proteomes" id="UP000254329"/>
    </source>
</evidence>
<gene>
    <name evidence="1" type="ORF">NCTC1659_01585</name>
</gene>
<proteinExistence type="predicted"/>
<evidence type="ECO:0000313" key="1">
    <source>
        <dbReference type="EMBL" id="STO60298.1"/>
    </source>
</evidence>
<reference evidence="1 2" key="1">
    <citation type="submission" date="2018-06" db="EMBL/GenBank/DDBJ databases">
        <authorList>
            <consortium name="Pathogen Informatics"/>
            <person name="Doyle S."/>
        </authorList>
    </citation>
    <scope>NUCLEOTIDE SEQUENCE [LARGE SCALE GENOMIC DNA]</scope>
    <source>
        <strain evidence="1 2">NCTC1659</strain>
    </source>
</reference>
<name>A0A1V4B1P6_9PAST</name>
<sequence>MSKVYELPKDIQNICEIVNTANSGIPDSLKNFYQSPLYKQMKALNDTFPHYALNILDNPIYKQIESINKLALNNRLRVLFHSDLFKFVRSEQFEDLKEIIGIVKNIDNFINDNQLNNEDLNNEEKAELDNLNNVFNREFLKENGKKLVGLVVTFLMGASINFVLQQNNNYIEHQQIFDGPVSIHYECDTQKSSKQQNNTNITVTQTIGNNSKIENLAGGDITIKK</sequence>
<dbReference type="AlphaFoldDB" id="A0A1V4B1P6"/>
<protein>
    <submittedName>
        <fullName evidence="1">Uncharacterized protein</fullName>
    </submittedName>
</protein>
<dbReference type="Proteomes" id="UP000254329">
    <property type="component" value="Unassembled WGS sequence"/>
</dbReference>
<keyword evidence="2" id="KW-1185">Reference proteome</keyword>